<feature type="transmembrane region" description="Helical" evidence="8">
    <location>
        <begin position="352"/>
        <end position="375"/>
    </location>
</feature>
<evidence type="ECO:0000256" key="5">
    <source>
        <dbReference type="ARBA" id="ARBA00022692"/>
    </source>
</evidence>
<gene>
    <name evidence="11" type="ORF">A2803_02720</name>
</gene>
<dbReference type="InterPro" id="IPR001173">
    <property type="entry name" value="Glyco_trans_2-like"/>
</dbReference>
<evidence type="ECO:0000256" key="2">
    <source>
        <dbReference type="ARBA" id="ARBA00006739"/>
    </source>
</evidence>
<protein>
    <recommendedName>
        <fullName evidence="13">Glycosyltransferase 2-like domain-containing protein</fullName>
    </recommendedName>
</protein>
<evidence type="ECO:0000256" key="8">
    <source>
        <dbReference type="SAM" id="Phobius"/>
    </source>
</evidence>
<evidence type="ECO:0000259" key="10">
    <source>
        <dbReference type="Pfam" id="PF04138"/>
    </source>
</evidence>
<evidence type="ECO:0000313" key="11">
    <source>
        <dbReference type="EMBL" id="OGM31978.1"/>
    </source>
</evidence>
<evidence type="ECO:0000259" key="9">
    <source>
        <dbReference type="Pfam" id="PF00535"/>
    </source>
</evidence>
<feature type="domain" description="GtrA/DPMS transmembrane" evidence="10">
    <location>
        <begin position="255"/>
        <end position="375"/>
    </location>
</feature>
<evidence type="ECO:0000256" key="3">
    <source>
        <dbReference type="ARBA" id="ARBA00022676"/>
    </source>
</evidence>
<name>A0A1F7YZ23_9BACT</name>
<evidence type="ECO:0000313" key="12">
    <source>
        <dbReference type="Proteomes" id="UP000178870"/>
    </source>
</evidence>
<comment type="similarity">
    <text evidence="2">Belongs to the glycosyltransferase 2 family.</text>
</comment>
<evidence type="ECO:0000256" key="6">
    <source>
        <dbReference type="ARBA" id="ARBA00022989"/>
    </source>
</evidence>
<keyword evidence="5 8" id="KW-0812">Transmembrane</keyword>
<keyword evidence="3" id="KW-0328">Glycosyltransferase</keyword>
<dbReference type="InterPro" id="IPR039528">
    <property type="entry name" value="DPM1-like"/>
</dbReference>
<evidence type="ECO:0000256" key="1">
    <source>
        <dbReference type="ARBA" id="ARBA00004141"/>
    </source>
</evidence>
<keyword evidence="4" id="KW-0808">Transferase</keyword>
<comment type="subcellular location">
    <subcellularLocation>
        <location evidence="1">Membrane</location>
        <topology evidence="1">Multi-pass membrane protein</topology>
    </subcellularLocation>
</comment>
<keyword evidence="6 8" id="KW-1133">Transmembrane helix</keyword>
<proteinExistence type="inferred from homology"/>
<dbReference type="InterPro" id="IPR007267">
    <property type="entry name" value="GtrA_DPMS_TM"/>
</dbReference>
<evidence type="ECO:0000256" key="7">
    <source>
        <dbReference type="ARBA" id="ARBA00023136"/>
    </source>
</evidence>
<dbReference type="GO" id="GO:0000271">
    <property type="term" value="P:polysaccharide biosynthetic process"/>
    <property type="evidence" value="ECO:0007669"/>
    <property type="project" value="InterPro"/>
</dbReference>
<dbReference type="PANTHER" id="PTHR43398:SF1">
    <property type="entry name" value="DOLICHOL-PHOSPHATE MANNOSYLTRANSFERASE SUBUNIT 1"/>
    <property type="match status" value="1"/>
</dbReference>
<dbReference type="GO" id="GO:0009247">
    <property type="term" value="P:glycolipid biosynthetic process"/>
    <property type="evidence" value="ECO:0007669"/>
    <property type="project" value="TreeGrafter"/>
</dbReference>
<dbReference type="Pfam" id="PF00535">
    <property type="entry name" value="Glycos_transf_2"/>
    <property type="match status" value="1"/>
</dbReference>
<evidence type="ECO:0008006" key="13">
    <source>
        <dbReference type="Google" id="ProtNLM"/>
    </source>
</evidence>
<keyword evidence="7 8" id="KW-0472">Membrane</keyword>
<reference evidence="11 12" key="1">
    <citation type="journal article" date="2016" name="Nat. Commun.">
        <title>Thousands of microbial genomes shed light on interconnected biogeochemical processes in an aquifer system.</title>
        <authorList>
            <person name="Anantharaman K."/>
            <person name="Brown C.T."/>
            <person name="Hug L.A."/>
            <person name="Sharon I."/>
            <person name="Castelle C.J."/>
            <person name="Probst A.J."/>
            <person name="Thomas B.C."/>
            <person name="Singh A."/>
            <person name="Wilkins M.J."/>
            <person name="Karaoz U."/>
            <person name="Brodie E.L."/>
            <person name="Williams K.H."/>
            <person name="Hubbard S.S."/>
            <person name="Banfield J.F."/>
        </authorList>
    </citation>
    <scope>NUCLEOTIDE SEQUENCE [LARGE SCALE GENOMIC DNA]</scope>
</reference>
<comment type="caution">
    <text evidence="11">The sequence shown here is derived from an EMBL/GenBank/DDBJ whole genome shotgun (WGS) entry which is preliminary data.</text>
</comment>
<dbReference type="GO" id="GO:0004582">
    <property type="term" value="F:dolichyl-phosphate beta-D-mannosyltransferase activity"/>
    <property type="evidence" value="ECO:0007669"/>
    <property type="project" value="InterPro"/>
</dbReference>
<sequence length="391" mass="44027">MDKVVIVMPTYKEKDNIERMITELFEKEFPKIRNVSMHLLVVNDLPSDGGPDDGTGDIVKKYAKKFDNLHIIEDKKQGLGWAYVRGMKYAMERLHADAVMEMDADFQHPPRFVAPMVAAYLDGADYAIGSRYIKGGSVPKEWAMHRKAVSFFGNLFIRIALVKPKIHDLTTGFRLTRVKGVLDKIKLNELMELSRFAYKVDLLYQSIKNSKKVVEVPLEFAPRTEEVSKFSMQEMVSTFKVAIILGIKDKQRFIKYGAVGLIGYAINAVGLEVFYRLGFSTGVAAAIGAEFAIVSNFILNNFWTFKEEKITSLAKVVSKFVQFNLSSVGAVVIQAIVVAVGTGIFGVGTRQIMLIIAVGFFVIPYNYAMYNLFIWKTWKVPALEKIQKLLG</sequence>
<dbReference type="SUPFAM" id="SSF53448">
    <property type="entry name" value="Nucleotide-diphospho-sugar transferases"/>
    <property type="match status" value="1"/>
</dbReference>
<dbReference type="PANTHER" id="PTHR43398">
    <property type="entry name" value="DOLICHOL-PHOSPHATE MANNOSYLTRANSFERASE SUBUNIT 1"/>
    <property type="match status" value="1"/>
</dbReference>
<feature type="transmembrane region" description="Helical" evidence="8">
    <location>
        <begin position="320"/>
        <end position="346"/>
    </location>
</feature>
<dbReference type="EMBL" id="MGGP01000019">
    <property type="protein sequence ID" value="OGM31978.1"/>
    <property type="molecule type" value="Genomic_DNA"/>
</dbReference>
<dbReference type="AlphaFoldDB" id="A0A1F7YZ23"/>
<feature type="transmembrane region" description="Helical" evidence="8">
    <location>
        <begin position="277"/>
        <end position="299"/>
    </location>
</feature>
<feature type="domain" description="Glycosyltransferase 2-like" evidence="9">
    <location>
        <begin position="6"/>
        <end position="179"/>
    </location>
</feature>
<dbReference type="GO" id="GO:0016020">
    <property type="term" value="C:membrane"/>
    <property type="evidence" value="ECO:0007669"/>
    <property type="project" value="UniProtKB-SubCell"/>
</dbReference>
<dbReference type="Pfam" id="PF04138">
    <property type="entry name" value="GtrA_DPMS_TM"/>
    <property type="match status" value="1"/>
</dbReference>
<dbReference type="Proteomes" id="UP000178870">
    <property type="component" value="Unassembled WGS sequence"/>
</dbReference>
<feature type="transmembrane region" description="Helical" evidence="8">
    <location>
        <begin position="253"/>
        <end position="271"/>
    </location>
</feature>
<accession>A0A1F7YZ23</accession>
<organism evidence="11 12">
    <name type="scientific">Candidatus Woesebacteria bacterium RIFCSPHIGHO2_01_FULL_44_21</name>
    <dbReference type="NCBI Taxonomy" id="1802503"/>
    <lineage>
        <taxon>Bacteria</taxon>
        <taxon>Candidatus Woeseibacteriota</taxon>
    </lineage>
</organism>
<evidence type="ECO:0000256" key="4">
    <source>
        <dbReference type="ARBA" id="ARBA00022679"/>
    </source>
</evidence>
<dbReference type="Gene3D" id="3.90.550.10">
    <property type="entry name" value="Spore Coat Polysaccharide Biosynthesis Protein SpsA, Chain A"/>
    <property type="match status" value="1"/>
</dbReference>
<dbReference type="InterPro" id="IPR029044">
    <property type="entry name" value="Nucleotide-diphossugar_trans"/>
</dbReference>